<dbReference type="RefSeq" id="NP_597500.2">
    <property type="nucleotide sequence ID" value="NM_001041366.2"/>
</dbReference>
<name>Q8SVF9_ENCCU</name>
<dbReference type="EMBL" id="AL590445">
    <property type="protein sequence ID" value="CAD26677.2"/>
    <property type="molecule type" value="Genomic_DNA"/>
</dbReference>
<evidence type="ECO:0000313" key="2">
    <source>
        <dbReference type="Proteomes" id="UP000000819"/>
    </source>
</evidence>
<reference evidence="1 2" key="1">
    <citation type="journal article" date="2001" name="Nature">
        <title>Genome sequence and gene compaction of the eukaryote parasite Encephalitozoon cuniculi.</title>
        <authorList>
            <person name="Katinka M.D."/>
            <person name="Duprat S."/>
            <person name="Cornillot E."/>
            <person name="Metenier G."/>
            <person name="Thomarat F."/>
            <person name="Prensier G."/>
            <person name="Barbe V."/>
            <person name="Peyretaillade E."/>
            <person name="Brottier P."/>
            <person name="Wincker P."/>
            <person name="Delbac F."/>
            <person name="El Alaoui H."/>
            <person name="Peyret P."/>
            <person name="Saurin W."/>
            <person name="Gouy M."/>
            <person name="Weissenbach J."/>
            <person name="Vivares C.P."/>
        </authorList>
    </citation>
    <scope>NUCLEOTIDE SEQUENCE [LARGE SCALE GENOMIC DNA]</scope>
    <source>
        <strain evidence="1 2">GB-M1</strain>
    </source>
</reference>
<dbReference type="VEuPathDB" id="MicrosporidiaDB:ECU05_1570"/>
<sequence>MSPVVHPYKSLEPSNYALYGHIVEKLAQLILDSLHIVNPRSSQLRQKHLVLEHLLELLPSNPLRVALPPQLIPPQVDLLQHLAVEEHFCNAPPHPLYPVASHVKLFKAPHPSHHLWYLLKQIVAQVEFLEILESRKCLG</sequence>
<dbReference type="KEGG" id="ecu:ECU05_1570"/>
<evidence type="ECO:0000313" key="1">
    <source>
        <dbReference type="EMBL" id="CAD26677.2"/>
    </source>
</evidence>
<proteinExistence type="predicted"/>
<reference evidence="1 2" key="2">
    <citation type="journal article" date="2009" name="BMC Genomics">
        <title>Identification of transcriptional signals in Encephalitozoon cuniculi widespread among Microsporidia phylum: support for accurate structural genome annotation.</title>
        <authorList>
            <person name="Peyretaillade E."/>
            <person name="Goncalves O."/>
            <person name="Terrat S."/>
            <person name="Dugat-Bony E."/>
            <person name="Wincker P."/>
            <person name="Cornman R.S."/>
            <person name="Evans J.D."/>
            <person name="Delbac F."/>
            <person name="Peyret P."/>
        </authorList>
    </citation>
    <scope>NUCLEOTIDE SEQUENCE [LARGE SCALE GENOMIC DNA]</scope>
    <source>
        <strain evidence="1 2">GB-M1</strain>
    </source>
</reference>
<organism evidence="1 2">
    <name type="scientific">Encephalitozoon cuniculi (strain GB-M1)</name>
    <name type="common">Microsporidian parasite</name>
    <dbReference type="NCBI Taxonomy" id="284813"/>
    <lineage>
        <taxon>Eukaryota</taxon>
        <taxon>Fungi</taxon>
        <taxon>Fungi incertae sedis</taxon>
        <taxon>Microsporidia</taxon>
        <taxon>Unikaryonidae</taxon>
        <taxon>Encephalitozoon</taxon>
    </lineage>
</organism>
<dbReference type="AlphaFoldDB" id="Q8SVF9"/>
<keyword evidence="2" id="KW-1185">Reference proteome</keyword>
<dbReference type="InParanoid" id="Q8SVF9"/>
<dbReference type="GeneID" id="859167"/>
<protein>
    <submittedName>
        <fullName evidence="1">Uncharacterized protein</fullName>
    </submittedName>
</protein>
<accession>Q8SVF9</accession>
<gene>
    <name evidence="1" type="ordered locus">ECU05_1570</name>
</gene>
<dbReference type="HOGENOM" id="CLU_1845081_0_0_1"/>
<dbReference type="Proteomes" id="UP000000819">
    <property type="component" value="Chromosome V"/>
</dbReference>